<feature type="compositionally biased region" description="Pro residues" evidence="1">
    <location>
        <begin position="134"/>
        <end position="145"/>
    </location>
</feature>
<accession>A0A2N5SFH4</accession>
<dbReference type="Proteomes" id="UP000235392">
    <property type="component" value="Unassembled WGS sequence"/>
</dbReference>
<name>A0A2N5SFH4_9BASI</name>
<evidence type="ECO:0000313" key="3">
    <source>
        <dbReference type="Proteomes" id="UP000235392"/>
    </source>
</evidence>
<reference evidence="2 3" key="1">
    <citation type="submission" date="2017-11" db="EMBL/GenBank/DDBJ databases">
        <title>De novo assembly and phasing of dikaryotic genomes from two isolates of Puccinia coronata f. sp. avenae, the causal agent of oat crown rust.</title>
        <authorList>
            <person name="Miller M.E."/>
            <person name="Zhang Y."/>
            <person name="Omidvar V."/>
            <person name="Sperschneider J."/>
            <person name="Schwessinger B."/>
            <person name="Raley C."/>
            <person name="Palmer J.M."/>
            <person name="Garnica D."/>
            <person name="Upadhyaya N."/>
            <person name="Rathjen J."/>
            <person name="Taylor J.M."/>
            <person name="Park R.F."/>
            <person name="Dodds P.N."/>
            <person name="Hirsch C.D."/>
            <person name="Kianian S.F."/>
            <person name="Figueroa M."/>
        </authorList>
    </citation>
    <scope>NUCLEOTIDE SEQUENCE [LARGE SCALE GENOMIC DNA]</scope>
    <source>
        <strain evidence="2">12SD80</strain>
    </source>
</reference>
<proteinExistence type="predicted"/>
<dbReference type="EMBL" id="PGCI01000901">
    <property type="protein sequence ID" value="PLW11997.1"/>
    <property type="molecule type" value="Genomic_DNA"/>
</dbReference>
<feature type="region of interest" description="Disordered" evidence="1">
    <location>
        <begin position="31"/>
        <end position="85"/>
    </location>
</feature>
<feature type="region of interest" description="Disordered" evidence="1">
    <location>
        <begin position="98"/>
        <end position="176"/>
    </location>
</feature>
<evidence type="ECO:0000256" key="1">
    <source>
        <dbReference type="SAM" id="MobiDB-lite"/>
    </source>
</evidence>
<dbReference type="AlphaFoldDB" id="A0A2N5SFH4"/>
<gene>
    <name evidence="2" type="ORF">PCASD_23578</name>
</gene>
<organism evidence="2 3">
    <name type="scientific">Puccinia coronata f. sp. avenae</name>
    <dbReference type="NCBI Taxonomy" id="200324"/>
    <lineage>
        <taxon>Eukaryota</taxon>
        <taxon>Fungi</taxon>
        <taxon>Dikarya</taxon>
        <taxon>Basidiomycota</taxon>
        <taxon>Pucciniomycotina</taxon>
        <taxon>Pucciniomycetes</taxon>
        <taxon>Pucciniales</taxon>
        <taxon>Pucciniaceae</taxon>
        <taxon>Puccinia</taxon>
    </lineage>
</organism>
<feature type="compositionally biased region" description="Polar residues" evidence="1">
    <location>
        <begin position="112"/>
        <end position="122"/>
    </location>
</feature>
<comment type="caution">
    <text evidence="2">The sequence shown here is derived from an EMBL/GenBank/DDBJ whole genome shotgun (WGS) entry which is preliminary data.</text>
</comment>
<evidence type="ECO:0000313" key="2">
    <source>
        <dbReference type="EMBL" id="PLW11997.1"/>
    </source>
</evidence>
<feature type="compositionally biased region" description="Polar residues" evidence="1">
    <location>
        <begin position="73"/>
        <end position="82"/>
    </location>
</feature>
<protein>
    <submittedName>
        <fullName evidence="2">Uncharacterized protein</fullName>
    </submittedName>
</protein>
<sequence>MEADQANPSGRRLWSKSYRPDAPARILEETWARPRPYVADERRQTERSSLERRHRLQVAPASSAHEVPIHSATAPSKNTEASSALDWMLQPTQLSLFIKDSGPKLPGKPLASYQQSSRSQPASPDAPSILKLTPLPPSASSPSPSPSDSRPRSRSPHQSSLPLHAPRKKKVTFKTD</sequence>
<feature type="compositionally biased region" description="Basic and acidic residues" evidence="1">
    <location>
        <begin position="31"/>
        <end position="51"/>
    </location>
</feature>
<feature type="compositionally biased region" description="Basic residues" evidence="1">
    <location>
        <begin position="165"/>
        <end position="176"/>
    </location>
</feature>